<dbReference type="Proteomes" id="UP000050836">
    <property type="component" value="Unassembled WGS sequence"/>
</dbReference>
<dbReference type="EMBL" id="LLXS01000025">
    <property type="protein sequence ID" value="KRG41590.1"/>
    <property type="molecule type" value="Genomic_DNA"/>
</dbReference>
<sequence length="101" mass="10791">MSNLMKPPFKFRPGLLVCSLALAPFAHAGAPRDSLAVSRVLVEHCQTRTDPDARPMDFGVPGFACAHTTVPSGRAGEAMAIRCSFGRYPSVTLTVVAQLTF</sequence>
<evidence type="ECO:0000313" key="2">
    <source>
        <dbReference type="EMBL" id="KRG41590.1"/>
    </source>
</evidence>
<feature type="signal peptide" evidence="1">
    <location>
        <begin position="1"/>
        <end position="28"/>
    </location>
</feature>
<evidence type="ECO:0000256" key="1">
    <source>
        <dbReference type="SAM" id="SignalP"/>
    </source>
</evidence>
<comment type="caution">
    <text evidence="2">The sequence shown here is derived from an EMBL/GenBank/DDBJ whole genome shotgun (WGS) entry which is preliminary data.</text>
</comment>
<evidence type="ECO:0008006" key="4">
    <source>
        <dbReference type="Google" id="ProtNLM"/>
    </source>
</evidence>
<evidence type="ECO:0000313" key="3">
    <source>
        <dbReference type="Proteomes" id="UP000050836"/>
    </source>
</evidence>
<proteinExistence type="predicted"/>
<keyword evidence="1" id="KW-0732">Signal</keyword>
<gene>
    <name evidence="2" type="ORF">ARC78_11000</name>
</gene>
<feature type="chain" id="PRO_5006390432" description="Secreted protein" evidence="1">
    <location>
        <begin position="29"/>
        <end position="101"/>
    </location>
</feature>
<dbReference type="AlphaFoldDB" id="A0A0R0A9B9"/>
<name>A0A0R0A9B9_9GAMM</name>
<organism evidence="2 3">
    <name type="scientific">Stenotrophomonas pictorum JCM 9942</name>
    <dbReference type="NCBI Taxonomy" id="1236960"/>
    <lineage>
        <taxon>Bacteria</taxon>
        <taxon>Pseudomonadati</taxon>
        <taxon>Pseudomonadota</taxon>
        <taxon>Gammaproteobacteria</taxon>
        <taxon>Lysobacterales</taxon>
        <taxon>Lysobacteraceae</taxon>
        <taxon>Stenotrophomonas</taxon>
    </lineage>
</organism>
<protein>
    <recommendedName>
        <fullName evidence="4">Secreted protein</fullName>
    </recommendedName>
</protein>
<keyword evidence="3" id="KW-1185">Reference proteome</keyword>
<accession>A0A0R0A9B9</accession>
<reference evidence="2 3" key="1">
    <citation type="submission" date="2015-10" db="EMBL/GenBank/DDBJ databases">
        <title>Genome sequencing and analysis of members of genus Stenotrophomonas.</title>
        <authorList>
            <person name="Patil P.P."/>
            <person name="Midha S."/>
            <person name="Patil P.B."/>
        </authorList>
    </citation>
    <scope>NUCLEOTIDE SEQUENCE [LARGE SCALE GENOMIC DNA]</scope>
    <source>
        <strain evidence="2 3">JCM 9942</strain>
    </source>
</reference>